<dbReference type="PROSITE" id="PS00841">
    <property type="entry name" value="XPG_1"/>
    <property type="match status" value="1"/>
</dbReference>
<evidence type="ECO:0000259" key="12">
    <source>
        <dbReference type="SMART" id="SM00484"/>
    </source>
</evidence>
<keyword evidence="9" id="KW-0234">DNA repair</keyword>
<evidence type="ECO:0000256" key="10">
    <source>
        <dbReference type="ARBA" id="ARBA00023242"/>
    </source>
</evidence>
<keyword evidence="7" id="KW-0378">Hydrolase</keyword>
<protein>
    <submittedName>
        <fullName evidence="14">Exodeoxyribonuclease 1</fullName>
    </submittedName>
</protein>
<evidence type="ECO:0000256" key="5">
    <source>
        <dbReference type="ARBA" id="ARBA00022759"/>
    </source>
</evidence>
<dbReference type="InterPro" id="IPR008918">
    <property type="entry name" value="HhH2"/>
</dbReference>
<dbReference type="Gene3D" id="3.40.50.1010">
    <property type="entry name" value="5'-nuclease"/>
    <property type="match status" value="1"/>
</dbReference>
<comment type="cofactor">
    <cofactor evidence="1">
        <name>Mg(2+)</name>
        <dbReference type="ChEBI" id="CHEBI:18420"/>
    </cofactor>
</comment>
<keyword evidence="15" id="KW-1185">Reference proteome</keyword>
<evidence type="ECO:0000256" key="11">
    <source>
        <dbReference type="SAM" id="MobiDB-lite"/>
    </source>
</evidence>
<feature type="compositionally biased region" description="Acidic residues" evidence="11">
    <location>
        <begin position="501"/>
        <end position="523"/>
    </location>
</feature>
<dbReference type="GO" id="GO:0005634">
    <property type="term" value="C:nucleus"/>
    <property type="evidence" value="ECO:0007669"/>
    <property type="project" value="UniProtKB-SubCell"/>
</dbReference>
<dbReference type="InterPro" id="IPR029060">
    <property type="entry name" value="PIN-like_dom_sf"/>
</dbReference>
<feature type="domain" description="XPG-I" evidence="12">
    <location>
        <begin position="138"/>
        <end position="208"/>
    </location>
</feature>
<keyword evidence="6" id="KW-0227">DNA damage</keyword>
<dbReference type="SUPFAM" id="SSF88723">
    <property type="entry name" value="PIN domain-like"/>
    <property type="match status" value="1"/>
</dbReference>
<dbReference type="CDD" id="cd09857">
    <property type="entry name" value="PIN_EXO1"/>
    <property type="match status" value="1"/>
</dbReference>
<dbReference type="SMART" id="SM00279">
    <property type="entry name" value="HhH2"/>
    <property type="match status" value="1"/>
</dbReference>
<dbReference type="InterPro" id="IPR036279">
    <property type="entry name" value="5-3_exonuclease_C_sf"/>
</dbReference>
<dbReference type="eggNOG" id="KOG2518">
    <property type="taxonomic scope" value="Eukaryota"/>
</dbReference>
<name>A0A0L0D5E5_THETB</name>
<dbReference type="GO" id="GO:0046872">
    <property type="term" value="F:metal ion binding"/>
    <property type="evidence" value="ECO:0007669"/>
    <property type="project" value="UniProtKB-KW"/>
</dbReference>
<gene>
    <name evidence="14" type="ORF">AMSG_03741</name>
</gene>
<proteinExistence type="predicted"/>
<dbReference type="PRINTS" id="PR00853">
    <property type="entry name" value="XPGRADSUPER"/>
</dbReference>
<evidence type="ECO:0000256" key="8">
    <source>
        <dbReference type="ARBA" id="ARBA00022842"/>
    </source>
</evidence>
<dbReference type="SUPFAM" id="SSF47807">
    <property type="entry name" value="5' to 3' exonuclease, C-terminal subdomain"/>
    <property type="match status" value="1"/>
</dbReference>
<keyword evidence="5" id="KW-0255">Endonuclease</keyword>
<organism evidence="14 15">
    <name type="scientific">Thecamonas trahens ATCC 50062</name>
    <dbReference type="NCBI Taxonomy" id="461836"/>
    <lineage>
        <taxon>Eukaryota</taxon>
        <taxon>Apusozoa</taxon>
        <taxon>Apusomonadida</taxon>
        <taxon>Apusomonadidae</taxon>
        <taxon>Thecamonas</taxon>
    </lineage>
</organism>
<dbReference type="InterPro" id="IPR006086">
    <property type="entry name" value="XPG-I_dom"/>
</dbReference>
<dbReference type="STRING" id="461836.A0A0L0D5E5"/>
<dbReference type="SMART" id="SM00484">
    <property type="entry name" value="XPGI"/>
    <property type="match status" value="1"/>
</dbReference>
<keyword evidence="10" id="KW-0539">Nucleus</keyword>
<comment type="subcellular location">
    <subcellularLocation>
        <location evidence="2">Nucleus</location>
    </subcellularLocation>
</comment>
<dbReference type="InterPro" id="IPR044752">
    <property type="entry name" value="PIN-like_EXO1"/>
</dbReference>
<evidence type="ECO:0000256" key="4">
    <source>
        <dbReference type="ARBA" id="ARBA00022723"/>
    </source>
</evidence>
<dbReference type="Pfam" id="PF00752">
    <property type="entry name" value="XPG_N"/>
    <property type="match status" value="1"/>
</dbReference>
<feature type="region of interest" description="Disordered" evidence="11">
    <location>
        <begin position="437"/>
        <end position="549"/>
    </location>
</feature>
<feature type="region of interest" description="Disordered" evidence="11">
    <location>
        <begin position="342"/>
        <end position="386"/>
    </location>
</feature>
<dbReference type="SMART" id="SM00485">
    <property type="entry name" value="XPGN"/>
    <property type="match status" value="1"/>
</dbReference>
<feature type="region of interest" description="Disordered" evidence="11">
    <location>
        <begin position="399"/>
        <end position="421"/>
    </location>
</feature>
<accession>A0A0L0D5E5</accession>
<dbReference type="GO" id="GO:0017108">
    <property type="term" value="F:5'-flap endonuclease activity"/>
    <property type="evidence" value="ECO:0007669"/>
    <property type="project" value="TreeGrafter"/>
</dbReference>
<evidence type="ECO:0000313" key="15">
    <source>
        <dbReference type="Proteomes" id="UP000054408"/>
    </source>
</evidence>
<dbReference type="RefSeq" id="XP_013759647.1">
    <property type="nucleotide sequence ID" value="XM_013904193.1"/>
</dbReference>
<keyword evidence="4" id="KW-0479">Metal-binding</keyword>
<dbReference type="Pfam" id="PF00867">
    <property type="entry name" value="XPG_I"/>
    <property type="match status" value="1"/>
</dbReference>
<sequence>MGIPGLLQALRGASTEVHAAQLAGLTVGVDTYCWLHRGGYGCARRLCLGEPTDMYVRFVEFRVEMLRHHGVTPVLVFDGASLPSKGATDAGRRTRRAAMRAKGEALLADGNHAKADSCFQKAFEVTAEMAAAVISAMQAQGVECIVAPYEADAQLAWLARNGVVDAVITEDSDLLVYGVERVIFKMDRLGAGVEINAANLSASSSLDLHGWSHHQFMHMCILAGCDYLPSPTNVGLKTANRLVSQSKSLPDLFARLVTSRTLPLSYITDFLRAKLTFRHQTVYDTHARCAVPLEPFDVAELSDLPSSAPPIPLPISTFVGPMPTQHVARAIAAGLLHPDTHAPLVPAPTSPAGSAALLRPGKRKRPSSASAGPAPNPAPWSLAPRPASTPLVIRVPSYSRSGSLASPSASSSPLGARPANVFSRSSSSASLVRVPSGVASAPLPSPANTEGTRGGIASPLAHTALPFRPLIATSQRPLKRPRPLARPAASPAAHANRTSSDEDDDGSDNDSDDESGDDDDDVHDDDHSGAGSRASPTDTNAENARPQATVLPFARTLAAGSIFGPRRKAFRYPSSRA</sequence>
<evidence type="ECO:0000256" key="7">
    <source>
        <dbReference type="ARBA" id="ARBA00022801"/>
    </source>
</evidence>
<dbReference type="GeneID" id="25563317"/>
<dbReference type="GO" id="GO:0006281">
    <property type="term" value="P:DNA repair"/>
    <property type="evidence" value="ECO:0007669"/>
    <property type="project" value="UniProtKB-KW"/>
</dbReference>
<dbReference type="PANTHER" id="PTHR11081">
    <property type="entry name" value="FLAP ENDONUCLEASE FAMILY MEMBER"/>
    <property type="match status" value="1"/>
</dbReference>
<dbReference type="EMBL" id="GL349446">
    <property type="protein sequence ID" value="KNC47306.1"/>
    <property type="molecule type" value="Genomic_DNA"/>
</dbReference>
<dbReference type="PROSITE" id="PS00842">
    <property type="entry name" value="XPG_2"/>
    <property type="match status" value="1"/>
</dbReference>
<evidence type="ECO:0000256" key="6">
    <source>
        <dbReference type="ARBA" id="ARBA00022763"/>
    </source>
</evidence>
<dbReference type="GO" id="GO:0003677">
    <property type="term" value="F:DNA binding"/>
    <property type="evidence" value="ECO:0007669"/>
    <property type="project" value="InterPro"/>
</dbReference>
<dbReference type="InterPro" id="IPR006085">
    <property type="entry name" value="XPG_DNA_repair_N"/>
</dbReference>
<feature type="domain" description="XPG N-terminal" evidence="13">
    <location>
        <begin position="1"/>
        <end position="99"/>
    </location>
</feature>
<dbReference type="FunFam" id="1.10.150.20:FF:000011">
    <property type="entry name" value="exonuclease 1"/>
    <property type="match status" value="1"/>
</dbReference>
<evidence type="ECO:0000313" key="14">
    <source>
        <dbReference type="EMBL" id="KNC47306.1"/>
    </source>
</evidence>
<reference evidence="14 15" key="1">
    <citation type="submission" date="2010-05" db="EMBL/GenBank/DDBJ databases">
        <title>The Genome Sequence of Thecamonas trahens ATCC 50062.</title>
        <authorList>
            <consortium name="The Broad Institute Genome Sequencing Platform"/>
            <person name="Russ C."/>
            <person name="Cuomo C."/>
            <person name="Shea T."/>
            <person name="Young S.K."/>
            <person name="Zeng Q."/>
            <person name="Koehrsen M."/>
            <person name="Haas B."/>
            <person name="Borodovsky M."/>
            <person name="Guigo R."/>
            <person name="Alvarado L."/>
            <person name="Berlin A."/>
            <person name="Bochicchio J."/>
            <person name="Borenstein D."/>
            <person name="Chapman S."/>
            <person name="Chen Z."/>
            <person name="Freedman E."/>
            <person name="Gellesch M."/>
            <person name="Goldberg J."/>
            <person name="Griggs A."/>
            <person name="Gujja S."/>
            <person name="Heilman E."/>
            <person name="Heiman D."/>
            <person name="Hepburn T."/>
            <person name="Howarth C."/>
            <person name="Jen D."/>
            <person name="Larson L."/>
            <person name="Mehta T."/>
            <person name="Park D."/>
            <person name="Pearson M."/>
            <person name="Roberts A."/>
            <person name="Saif S."/>
            <person name="Shenoy N."/>
            <person name="Sisk P."/>
            <person name="Stolte C."/>
            <person name="Sykes S."/>
            <person name="Thomson T."/>
            <person name="Walk T."/>
            <person name="White J."/>
            <person name="Yandava C."/>
            <person name="Burger G."/>
            <person name="Gray M.W."/>
            <person name="Holland P.W.H."/>
            <person name="King N."/>
            <person name="Lang F.B.F."/>
            <person name="Roger A.J."/>
            <person name="Ruiz-Trillo I."/>
            <person name="Lander E."/>
            <person name="Nusbaum C."/>
        </authorList>
    </citation>
    <scope>NUCLEOTIDE SEQUENCE [LARGE SCALE GENOMIC DNA]</scope>
    <source>
        <strain evidence="14 15">ATCC 50062</strain>
    </source>
</reference>
<dbReference type="OMA" id="HCVEIQR"/>
<dbReference type="Proteomes" id="UP000054408">
    <property type="component" value="Unassembled WGS sequence"/>
</dbReference>
<evidence type="ECO:0000256" key="9">
    <source>
        <dbReference type="ARBA" id="ARBA00023204"/>
    </source>
</evidence>
<keyword evidence="8" id="KW-0460">Magnesium</keyword>
<dbReference type="InterPro" id="IPR006084">
    <property type="entry name" value="XPG/Rad2"/>
</dbReference>
<evidence type="ECO:0000259" key="13">
    <source>
        <dbReference type="SMART" id="SM00485"/>
    </source>
</evidence>
<dbReference type="OrthoDB" id="26491at2759"/>
<dbReference type="FunFam" id="3.40.50.1010:FF:000002">
    <property type="entry name" value="Exonuclease 1, putative"/>
    <property type="match status" value="1"/>
</dbReference>
<dbReference type="AlphaFoldDB" id="A0A0L0D5E5"/>
<dbReference type="PANTHER" id="PTHR11081:SF9">
    <property type="entry name" value="FLAP ENDONUCLEASE 1"/>
    <property type="match status" value="1"/>
</dbReference>
<evidence type="ECO:0000256" key="3">
    <source>
        <dbReference type="ARBA" id="ARBA00022722"/>
    </source>
</evidence>
<feature type="compositionally biased region" description="Low complexity" evidence="11">
    <location>
        <begin position="485"/>
        <end position="497"/>
    </location>
</feature>
<dbReference type="Gene3D" id="1.10.150.20">
    <property type="entry name" value="5' to 3' exonuclease, C-terminal subdomain"/>
    <property type="match status" value="1"/>
</dbReference>
<evidence type="ECO:0000256" key="2">
    <source>
        <dbReference type="ARBA" id="ARBA00004123"/>
    </source>
</evidence>
<keyword evidence="3" id="KW-0540">Nuclease</keyword>
<dbReference type="InterPro" id="IPR019974">
    <property type="entry name" value="XPG_CS"/>
</dbReference>
<evidence type="ECO:0000256" key="1">
    <source>
        <dbReference type="ARBA" id="ARBA00001946"/>
    </source>
</evidence>